<keyword evidence="10" id="KW-1185">Reference proteome</keyword>
<gene>
    <name evidence="9" type="ORF">ACFFGY_18890</name>
</gene>
<feature type="transmembrane region" description="Helical" evidence="7">
    <location>
        <begin position="175"/>
        <end position="199"/>
    </location>
</feature>
<dbReference type="PANTHER" id="PTHR10010">
    <property type="entry name" value="SOLUTE CARRIER FAMILY 34 SODIUM PHOSPHATE , MEMBER 2-RELATED"/>
    <property type="match status" value="1"/>
</dbReference>
<keyword evidence="2" id="KW-1003">Cell membrane</keyword>
<evidence type="ECO:0000256" key="7">
    <source>
        <dbReference type="SAM" id="Phobius"/>
    </source>
</evidence>
<keyword evidence="5 7" id="KW-0472">Membrane</keyword>
<feature type="transmembrane region" description="Helical" evidence="7">
    <location>
        <begin position="48"/>
        <end position="74"/>
    </location>
</feature>
<dbReference type="InterPro" id="IPR003841">
    <property type="entry name" value="Na/Pi_transpt"/>
</dbReference>
<evidence type="ECO:0000256" key="1">
    <source>
        <dbReference type="ARBA" id="ARBA00004651"/>
    </source>
</evidence>
<evidence type="ECO:0000256" key="4">
    <source>
        <dbReference type="ARBA" id="ARBA00022989"/>
    </source>
</evidence>
<proteinExistence type="predicted"/>
<keyword evidence="3 7" id="KW-0812">Transmembrane</keyword>
<dbReference type="SUPFAM" id="SSF109755">
    <property type="entry name" value="PhoU-like"/>
    <property type="match status" value="1"/>
</dbReference>
<comment type="caution">
    <text evidence="9">The sequence shown here is derived from an EMBL/GenBank/DDBJ whole genome shotgun (WGS) entry which is preliminary data.</text>
</comment>
<dbReference type="NCBIfam" id="NF037997">
    <property type="entry name" value="Na_Pi_symport"/>
    <property type="match status" value="1"/>
</dbReference>
<dbReference type="Proteomes" id="UP001589865">
    <property type="component" value="Unassembled WGS sequence"/>
</dbReference>
<feature type="region of interest" description="Disordered" evidence="6">
    <location>
        <begin position="546"/>
        <end position="568"/>
    </location>
</feature>
<feature type="transmembrane region" description="Helical" evidence="7">
    <location>
        <begin position="80"/>
        <end position="103"/>
    </location>
</feature>
<keyword evidence="4 7" id="KW-1133">Transmembrane helix</keyword>
<evidence type="ECO:0000313" key="9">
    <source>
        <dbReference type="EMBL" id="MFC0410326.1"/>
    </source>
</evidence>
<dbReference type="Pfam" id="PF01895">
    <property type="entry name" value="PhoU"/>
    <property type="match status" value="1"/>
</dbReference>
<dbReference type="EMBL" id="JBHLUN010000014">
    <property type="protein sequence ID" value="MFC0410326.1"/>
    <property type="molecule type" value="Genomic_DNA"/>
</dbReference>
<feature type="transmembrane region" description="Helical" evidence="7">
    <location>
        <begin position="6"/>
        <end position="28"/>
    </location>
</feature>
<protein>
    <submittedName>
        <fullName evidence="9">Na/Pi cotransporter family protein</fullName>
    </submittedName>
</protein>
<reference evidence="9 10" key="1">
    <citation type="submission" date="2024-09" db="EMBL/GenBank/DDBJ databases">
        <authorList>
            <person name="Sun Q."/>
            <person name="Mori K."/>
        </authorList>
    </citation>
    <scope>NUCLEOTIDE SEQUENCE [LARGE SCALE GENOMIC DNA]</scope>
    <source>
        <strain evidence="9 10">TBRC 5777</strain>
    </source>
</reference>
<evidence type="ECO:0000256" key="2">
    <source>
        <dbReference type="ARBA" id="ARBA00022475"/>
    </source>
</evidence>
<feature type="transmembrane region" description="Helical" evidence="7">
    <location>
        <begin position="133"/>
        <end position="155"/>
    </location>
</feature>
<dbReference type="RefSeq" id="WP_377046076.1">
    <property type="nucleotide sequence ID" value="NZ_JBHLUN010000014.1"/>
</dbReference>
<dbReference type="Pfam" id="PF02690">
    <property type="entry name" value="Na_Pi_cotrans"/>
    <property type="match status" value="1"/>
</dbReference>
<evidence type="ECO:0000256" key="5">
    <source>
        <dbReference type="ARBA" id="ARBA00023136"/>
    </source>
</evidence>
<evidence type="ECO:0000313" key="10">
    <source>
        <dbReference type="Proteomes" id="UP001589865"/>
    </source>
</evidence>
<dbReference type="InterPro" id="IPR026022">
    <property type="entry name" value="PhoU_dom"/>
</dbReference>
<evidence type="ECO:0000259" key="8">
    <source>
        <dbReference type="Pfam" id="PF01895"/>
    </source>
</evidence>
<feature type="transmembrane region" description="Helical" evidence="7">
    <location>
        <begin position="251"/>
        <end position="273"/>
    </location>
</feature>
<sequence>MNWLSVLIQVAGEAAMLLFGLSLVQRGVERAYGARLREVLGRALRDRWRAAAAGLVATTALQSSTATALMLGGLNSNGSLALVPAMAAMLGANVGTAVIAQALSFDLRPVFPLLILLGWTAFRRGRRARTRDLGRAVIGLGVMLCALYLLVGSMGPVEHAPALREILHLLDGAPALAVILAAALAWGTHSSLAAVLLVGSLAASGAAGPEVALAMVAGANLGGALPPLLAARHAGKGLVDPARLRLPVGNLINRLIGTGIVLAALPQLAGLLSAHPGRLVADAHLGFNLVMAVLTLPVLNPVAALLRRLLPGLPPEADPGAPRYLDDASLNVPAVALANATREVLRVVDTLDTMLRDTAAALREADRDAARAVGRRDDVVDRLHAAVHAYLARLPRDGVGEAEAQRLAEIRLFLISLEHAGDAVSRGLAKYAARRARRGIALSPAALSQLDALTERLRGQLRLAVAVFMSDDGQAARQLVLEKESWREAEREAAEALGEAGGMASGADGAAGAGLMLDVTRDLKRVAAHVAAVAYPLLERQGALRTSRLRPVAAHGEKPGEQPVPAGR</sequence>
<feature type="transmembrane region" description="Helical" evidence="7">
    <location>
        <begin position="285"/>
        <end position="306"/>
    </location>
</feature>
<feature type="domain" description="PhoU" evidence="8">
    <location>
        <begin position="346"/>
        <end position="424"/>
    </location>
</feature>
<dbReference type="PANTHER" id="PTHR10010:SF46">
    <property type="entry name" value="SODIUM-DEPENDENT PHOSPHATE TRANSPORT PROTEIN 2B"/>
    <property type="match status" value="1"/>
</dbReference>
<evidence type="ECO:0000256" key="6">
    <source>
        <dbReference type="SAM" id="MobiDB-lite"/>
    </source>
</evidence>
<accession>A0ABV6K178</accession>
<dbReference type="InterPro" id="IPR038078">
    <property type="entry name" value="PhoU-like_sf"/>
</dbReference>
<organism evidence="9 10">
    <name type="scientific">Roseomonas elaeocarpi</name>
    <dbReference type="NCBI Taxonomy" id="907779"/>
    <lineage>
        <taxon>Bacteria</taxon>
        <taxon>Pseudomonadati</taxon>
        <taxon>Pseudomonadota</taxon>
        <taxon>Alphaproteobacteria</taxon>
        <taxon>Acetobacterales</taxon>
        <taxon>Roseomonadaceae</taxon>
        <taxon>Roseomonas</taxon>
    </lineage>
</organism>
<comment type="subcellular location">
    <subcellularLocation>
        <location evidence="1">Cell membrane</location>
        <topology evidence="1">Multi-pass membrane protein</topology>
    </subcellularLocation>
</comment>
<name>A0ABV6K178_9PROT</name>
<dbReference type="Gene3D" id="1.20.58.220">
    <property type="entry name" value="Phosphate transport system protein phou homolog 2, domain 2"/>
    <property type="match status" value="1"/>
</dbReference>
<evidence type="ECO:0000256" key="3">
    <source>
        <dbReference type="ARBA" id="ARBA00022692"/>
    </source>
</evidence>